<dbReference type="RefSeq" id="WP_087136135.1">
    <property type="nucleotide sequence ID" value="NZ_RCUW01000001.1"/>
</dbReference>
<dbReference type="EMBL" id="RCUW01000001">
    <property type="protein sequence ID" value="RLP70859.1"/>
    <property type="molecule type" value="Genomic_DNA"/>
</dbReference>
<reference evidence="2 3" key="1">
    <citation type="submission" date="2018-10" db="EMBL/GenBank/DDBJ databases">
        <authorList>
            <person name="Li J."/>
        </authorList>
    </citation>
    <scope>NUCLEOTIDE SEQUENCE [LARGE SCALE GENOMIC DNA]</scope>
    <source>
        <strain evidence="2 3">JCM 30549</strain>
    </source>
</reference>
<feature type="transmembrane region" description="Helical" evidence="1">
    <location>
        <begin position="37"/>
        <end position="58"/>
    </location>
</feature>
<accession>A0A3L6ZSS5</accession>
<name>A0A3L6ZSS5_9MICO</name>
<dbReference type="AlphaFoldDB" id="A0A3L6ZSS5"/>
<evidence type="ECO:0000256" key="1">
    <source>
        <dbReference type="SAM" id="Phobius"/>
    </source>
</evidence>
<dbReference type="Proteomes" id="UP000275395">
    <property type="component" value="Unassembled WGS sequence"/>
</dbReference>
<gene>
    <name evidence="2" type="ORF">D9V30_00020</name>
</gene>
<sequence length="93" mass="9768">MSDYLVGLIRTFVPSVVGALFAWLITVGVEVDATAQASLVSALTAILTATYWAIVAGLSKRWPFLQGLLGVNKAPEYTATTATVPADEPVEGD</sequence>
<proteinExistence type="predicted"/>
<feature type="transmembrane region" description="Helical" evidence="1">
    <location>
        <begin position="7"/>
        <end position="25"/>
    </location>
</feature>
<organism evidence="2 3">
    <name type="scientific">Mycetocola reblochoni</name>
    <dbReference type="NCBI Taxonomy" id="331618"/>
    <lineage>
        <taxon>Bacteria</taxon>
        <taxon>Bacillati</taxon>
        <taxon>Actinomycetota</taxon>
        <taxon>Actinomycetes</taxon>
        <taxon>Micrococcales</taxon>
        <taxon>Microbacteriaceae</taxon>
        <taxon>Mycetocola</taxon>
    </lineage>
</organism>
<evidence type="ECO:0008006" key="4">
    <source>
        <dbReference type="Google" id="ProtNLM"/>
    </source>
</evidence>
<keyword evidence="1" id="KW-0472">Membrane</keyword>
<keyword evidence="1" id="KW-0812">Transmembrane</keyword>
<protein>
    <recommendedName>
        <fullName evidence="4">Holin</fullName>
    </recommendedName>
</protein>
<evidence type="ECO:0000313" key="2">
    <source>
        <dbReference type="EMBL" id="RLP70859.1"/>
    </source>
</evidence>
<keyword evidence="1" id="KW-1133">Transmembrane helix</keyword>
<comment type="caution">
    <text evidence="2">The sequence shown here is derived from an EMBL/GenBank/DDBJ whole genome shotgun (WGS) entry which is preliminary data.</text>
</comment>
<evidence type="ECO:0000313" key="3">
    <source>
        <dbReference type="Proteomes" id="UP000275395"/>
    </source>
</evidence>